<comment type="similarity">
    <text evidence="10 12">Belongs to the EPSP synthase family. MurA subfamily.</text>
</comment>
<dbReference type="AlphaFoldDB" id="A0A7V4FF87"/>
<dbReference type="InterPro" id="IPR013792">
    <property type="entry name" value="RNA3'P_cycl/enolpyr_Trfase_a/b"/>
</dbReference>
<evidence type="ECO:0000313" key="14">
    <source>
        <dbReference type="EMBL" id="HGQ55235.1"/>
    </source>
</evidence>
<feature type="modified residue" description="2-(S-cysteinyl)pyruvic acid O-phosphothioketal" evidence="12">
    <location>
        <position position="118"/>
    </location>
</feature>
<dbReference type="NCBIfam" id="TIGR01072">
    <property type="entry name" value="murA"/>
    <property type="match status" value="1"/>
</dbReference>
<evidence type="ECO:0000256" key="10">
    <source>
        <dbReference type="ARBA" id="ARBA00038367"/>
    </source>
</evidence>
<evidence type="ECO:0000256" key="3">
    <source>
        <dbReference type="ARBA" id="ARBA00022490"/>
    </source>
</evidence>
<dbReference type="PANTHER" id="PTHR43783:SF1">
    <property type="entry name" value="UDP-N-ACETYLGLUCOSAMINE 1-CARBOXYVINYLTRANSFERASE"/>
    <property type="match status" value="1"/>
</dbReference>
<feature type="domain" description="Enolpyruvate transferase" evidence="13">
    <location>
        <begin position="9"/>
        <end position="410"/>
    </location>
</feature>
<feature type="active site" description="Proton donor" evidence="12">
    <location>
        <position position="118"/>
    </location>
</feature>
<feature type="binding site" evidence="12">
    <location>
        <position position="310"/>
    </location>
    <ligand>
        <name>UDP-N-acetyl-alpha-D-glucosamine</name>
        <dbReference type="ChEBI" id="CHEBI:57705"/>
    </ligand>
</feature>
<keyword evidence="6 12" id="KW-0133">Cell shape</keyword>
<evidence type="ECO:0000256" key="1">
    <source>
        <dbReference type="ARBA" id="ARBA00004496"/>
    </source>
</evidence>
<evidence type="ECO:0000256" key="9">
    <source>
        <dbReference type="ARBA" id="ARBA00023316"/>
    </source>
</evidence>
<dbReference type="GO" id="GO:0009252">
    <property type="term" value="P:peptidoglycan biosynthetic process"/>
    <property type="evidence" value="ECO:0007669"/>
    <property type="project" value="UniProtKB-UniRule"/>
</dbReference>
<dbReference type="GO" id="GO:0051301">
    <property type="term" value="P:cell division"/>
    <property type="evidence" value="ECO:0007669"/>
    <property type="project" value="UniProtKB-KW"/>
</dbReference>
<evidence type="ECO:0000256" key="6">
    <source>
        <dbReference type="ARBA" id="ARBA00022960"/>
    </source>
</evidence>
<comment type="pathway">
    <text evidence="2 12">Cell wall biogenesis; peptidoglycan biosynthesis.</text>
</comment>
<name>A0A7V4FF87_UNCW3</name>
<evidence type="ECO:0000256" key="4">
    <source>
        <dbReference type="ARBA" id="ARBA00022618"/>
    </source>
</evidence>
<keyword evidence="5 12" id="KW-0808">Transferase</keyword>
<keyword evidence="8 12" id="KW-0131">Cell cycle</keyword>
<evidence type="ECO:0000256" key="7">
    <source>
        <dbReference type="ARBA" id="ARBA00022984"/>
    </source>
</evidence>
<keyword evidence="9 12" id="KW-0961">Cell wall biogenesis/degradation</keyword>
<evidence type="ECO:0000256" key="5">
    <source>
        <dbReference type="ARBA" id="ARBA00022679"/>
    </source>
</evidence>
<dbReference type="InterPro" id="IPR036968">
    <property type="entry name" value="Enolpyruvate_Tfrase_sf"/>
</dbReference>
<dbReference type="UniPathway" id="UPA00219"/>
<keyword evidence="3 12" id="KW-0963">Cytoplasm</keyword>
<dbReference type="GO" id="GO:0008360">
    <property type="term" value="P:regulation of cell shape"/>
    <property type="evidence" value="ECO:0007669"/>
    <property type="project" value="UniProtKB-KW"/>
</dbReference>
<evidence type="ECO:0000256" key="11">
    <source>
        <dbReference type="ARBA" id="ARBA00047527"/>
    </source>
</evidence>
<comment type="function">
    <text evidence="12">Cell wall formation. Adds enolpyruvyl to UDP-N-acetylglucosamine.</text>
</comment>
<dbReference type="EC" id="2.5.1.7" evidence="12"/>
<dbReference type="PANTHER" id="PTHR43783">
    <property type="entry name" value="UDP-N-ACETYLGLUCOSAMINE 1-CARBOXYVINYLTRANSFERASE"/>
    <property type="match status" value="1"/>
</dbReference>
<comment type="caution">
    <text evidence="12">Lacks conserved residue(s) required for the propagation of feature annotation.</text>
</comment>
<dbReference type="InterPro" id="IPR050068">
    <property type="entry name" value="MurA_subfamily"/>
</dbReference>
<sequence length="421" mass="46287">MVRNRLIIEGGKKLKGEIEIGSAKNAVLPILAASLLTDKRVILRNISLVNDVLTMLEILKAIGSQIEVINNNIIIDNSNVNSFFPPDEIVKKIRASYYLIAPLLLRFKRVKIAYPGGCEIGERPIDLHIKGLMNLGAKVIPNSKYLEGKIDNFVGKEIYLYGFKGPSVGATCQILLAASKAKGKTTIFGASCEPEVIDLINFLKKIGVEIYGEGTPVIEIYGKEDLVGCEYEPISDRIEAGTFLCAGLITDGEITIKNVIPQHLIIVLQKLKEAGADLEIKEKEIKIKRGEKKLKPLNIITSFYPGFPTDLQAQFTTLACLADGESIIYENIFERRFAHCQELKKMGADIEVIDNKAIIKGKKKLIGSEVTATDLRASASLVLAGLVAEGKTIINNSYHLDRGYYQLDKKLATLGAQISRT</sequence>
<feature type="binding site" evidence="12">
    <location>
        <position position="94"/>
    </location>
    <ligand>
        <name>UDP-N-acetyl-alpha-D-glucosamine</name>
        <dbReference type="ChEBI" id="CHEBI:57705"/>
    </ligand>
</feature>
<feature type="binding site" evidence="12">
    <location>
        <begin position="24"/>
        <end position="25"/>
    </location>
    <ligand>
        <name>phosphoenolpyruvate</name>
        <dbReference type="ChEBI" id="CHEBI:58702"/>
    </ligand>
</feature>
<dbReference type="GO" id="GO:0005737">
    <property type="term" value="C:cytoplasm"/>
    <property type="evidence" value="ECO:0007669"/>
    <property type="project" value="UniProtKB-SubCell"/>
</dbReference>
<evidence type="ECO:0000256" key="2">
    <source>
        <dbReference type="ARBA" id="ARBA00004752"/>
    </source>
</evidence>
<evidence type="ECO:0000256" key="12">
    <source>
        <dbReference type="HAMAP-Rule" id="MF_00111"/>
    </source>
</evidence>
<dbReference type="Gene3D" id="3.65.10.10">
    <property type="entry name" value="Enolpyruvate transferase domain"/>
    <property type="match status" value="2"/>
</dbReference>
<proteinExistence type="inferred from homology"/>
<gene>
    <name evidence="12 14" type="primary">murA</name>
    <name evidence="14" type="ORF">ENU28_02065</name>
</gene>
<dbReference type="CDD" id="cd01555">
    <property type="entry name" value="UdpNAET"/>
    <property type="match status" value="1"/>
</dbReference>
<comment type="subcellular location">
    <subcellularLocation>
        <location evidence="1 12">Cytoplasm</location>
    </subcellularLocation>
</comment>
<comment type="caution">
    <text evidence="14">The sequence shown here is derived from an EMBL/GenBank/DDBJ whole genome shotgun (WGS) entry which is preliminary data.</text>
</comment>
<dbReference type="SUPFAM" id="SSF55205">
    <property type="entry name" value="EPT/RTPC-like"/>
    <property type="match status" value="1"/>
</dbReference>
<feature type="binding site" evidence="12">
    <location>
        <position position="332"/>
    </location>
    <ligand>
        <name>UDP-N-acetyl-alpha-D-glucosamine</name>
        <dbReference type="ChEBI" id="CHEBI:57705"/>
    </ligand>
</feature>
<feature type="binding site" evidence="12">
    <location>
        <begin position="123"/>
        <end position="127"/>
    </location>
    <ligand>
        <name>UDP-N-acetyl-alpha-D-glucosamine</name>
        <dbReference type="ChEBI" id="CHEBI:57705"/>
    </ligand>
</feature>
<dbReference type="GO" id="GO:0071555">
    <property type="term" value="P:cell wall organization"/>
    <property type="evidence" value="ECO:0007669"/>
    <property type="project" value="UniProtKB-KW"/>
</dbReference>
<organism evidence="14">
    <name type="scientific">candidate division WOR-3 bacterium</name>
    <dbReference type="NCBI Taxonomy" id="2052148"/>
    <lineage>
        <taxon>Bacteria</taxon>
        <taxon>Bacteria division WOR-3</taxon>
    </lineage>
</organism>
<dbReference type="NCBIfam" id="NF006873">
    <property type="entry name" value="PRK09369.1"/>
    <property type="match status" value="1"/>
</dbReference>
<accession>A0A7V4FF87</accession>
<dbReference type="GO" id="GO:0008760">
    <property type="term" value="F:UDP-N-acetylglucosamine 1-carboxyvinyltransferase activity"/>
    <property type="evidence" value="ECO:0007669"/>
    <property type="project" value="UniProtKB-UniRule"/>
</dbReference>
<dbReference type="GO" id="GO:0019277">
    <property type="term" value="P:UDP-N-acetylgalactosamine biosynthetic process"/>
    <property type="evidence" value="ECO:0007669"/>
    <property type="project" value="InterPro"/>
</dbReference>
<dbReference type="HAMAP" id="MF_00111">
    <property type="entry name" value="MurA"/>
    <property type="match status" value="1"/>
</dbReference>
<comment type="catalytic activity">
    <reaction evidence="11 12">
        <text>phosphoenolpyruvate + UDP-N-acetyl-alpha-D-glucosamine = UDP-N-acetyl-3-O-(1-carboxyvinyl)-alpha-D-glucosamine + phosphate</text>
        <dbReference type="Rhea" id="RHEA:18681"/>
        <dbReference type="ChEBI" id="CHEBI:43474"/>
        <dbReference type="ChEBI" id="CHEBI:57705"/>
        <dbReference type="ChEBI" id="CHEBI:58702"/>
        <dbReference type="ChEBI" id="CHEBI:68483"/>
        <dbReference type="EC" id="2.5.1.7"/>
    </reaction>
</comment>
<dbReference type="EMBL" id="DTBX01000078">
    <property type="protein sequence ID" value="HGQ55235.1"/>
    <property type="molecule type" value="Genomic_DNA"/>
</dbReference>
<evidence type="ECO:0000259" key="13">
    <source>
        <dbReference type="Pfam" id="PF00275"/>
    </source>
</evidence>
<dbReference type="InterPro" id="IPR005750">
    <property type="entry name" value="UDP_GlcNAc_COvinyl_MurA"/>
</dbReference>
<dbReference type="Pfam" id="PF00275">
    <property type="entry name" value="EPSP_synthase"/>
    <property type="match status" value="1"/>
</dbReference>
<protein>
    <recommendedName>
        <fullName evidence="12">UDP-N-acetylglucosamine 1-carboxyvinyltransferase</fullName>
        <ecNumber evidence="12">2.5.1.7</ecNumber>
    </recommendedName>
    <alternativeName>
        <fullName evidence="12">Enoylpyruvate transferase</fullName>
    </alternativeName>
    <alternativeName>
        <fullName evidence="12">UDP-N-acetylglucosamine enolpyruvyl transferase</fullName>
        <shortName evidence="12">EPT</shortName>
    </alternativeName>
</protein>
<keyword evidence="4 12" id="KW-0132">Cell division</keyword>
<dbReference type="InterPro" id="IPR001986">
    <property type="entry name" value="Enolpyruvate_Tfrase_dom"/>
</dbReference>
<keyword evidence="7 12" id="KW-0573">Peptidoglycan synthesis</keyword>
<reference evidence="14" key="1">
    <citation type="journal article" date="2020" name="mSystems">
        <title>Genome- and Community-Level Interaction Insights into Carbon Utilization and Element Cycling Functions of Hydrothermarchaeota in Hydrothermal Sediment.</title>
        <authorList>
            <person name="Zhou Z."/>
            <person name="Liu Y."/>
            <person name="Xu W."/>
            <person name="Pan J."/>
            <person name="Luo Z.H."/>
            <person name="Li M."/>
        </authorList>
    </citation>
    <scope>NUCLEOTIDE SEQUENCE [LARGE SCALE GENOMIC DNA]</scope>
    <source>
        <strain evidence="14">SpSt-655</strain>
    </source>
</reference>
<evidence type="ECO:0000256" key="8">
    <source>
        <dbReference type="ARBA" id="ARBA00023306"/>
    </source>
</evidence>
<keyword evidence="12" id="KW-0670">Pyruvate</keyword>